<dbReference type="InterPro" id="IPR012885">
    <property type="entry name" value="F-box_Sdz-33"/>
</dbReference>
<dbReference type="GeneID" id="6418746"/>
<dbReference type="InParanoid" id="B1Q275"/>
<proteinExistence type="predicted"/>
<name>B1Q275_CAEEL</name>
<keyword evidence="3" id="KW-1185">Reference proteome</keyword>
<dbReference type="Proteomes" id="UP000001940">
    <property type="component" value="Chromosome V"/>
</dbReference>
<dbReference type="PaxDb" id="6239-F55C9.14"/>
<dbReference type="PANTHER" id="PTHR22899">
    <property type="entry name" value="CYCLIN-RELATED F-BOX FAMILY"/>
    <property type="match status" value="1"/>
</dbReference>
<organism evidence="2 3">
    <name type="scientific">Caenorhabditis elegans</name>
    <dbReference type="NCBI Taxonomy" id="6239"/>
    <lineage>
        <taxon>Eukaryota</taxon>
        <taxon>Metazoa</taxon>
        <taxon>Ecdysozoa</taxon>
        <taxon>Nematoda</taxon>
        <taxon>Chromadorea</taxon>
        <taxon>Rhabditida</taxon>
        <taxon>Rhabditina</taxon>
        <taxon>Rhabditomorpha</taxon>
        <taxon>Rhabditoidea</taxon>
        <taxon>Rhabditidae</taxon>
        <taxon>Peloderinae</taxon>
        <taxon>Caenorhabditis</taxon>
    </lineage>
</organism>
<dbReference type="Pfam" id="PF07735">
    <property type="entry name" value="FBA_2"/>
    <property type="match status" value="1"/>
</dbReference>
<evidence type="ECO:0000313" key="3">
    <source>
        <dbReference type="Proteomes" id="UP000001940"/>
    </source>
</evidence>
<dbReference type="RefSeq" id="NP_001122958.1">
    <property type="nucleotide sequence ID" value="NM_001129486.1"/>
</dbReference>
<evidence type="ECO:0000313" key="4">
    <source>
        <dbReference type="WormBase" id="F55C9.14"/>
    </source>
</evidence>
<evidence type="ECO:0000259" key="1">
    <source>
        <dbReference type="PROSITE" id="PS50181"/>
    </source>
</evidence>
<accession>B1Q275</accession>
<protein>
    <submittedName>
        <fullName evidence="2">F-box domain-containing protein</fullName>
    </submittedName>
</protein>
<dbReference type="InterPro" id="IPR001810">
    <property type="entry name" value="F-box_dom"/>
</dbReference>
<dbReference type="UCSC" id="F55C9.14">
    <property type="organism name" value="c. elegans"/>
</dbReference>
<evidence type="ECO:0000313" key="2">
    <source>
        <dbReference type="EMBL" id="CAQ16143.1"/>
    </source>
</evidence>
<dbReference type="EMBL" id="BX284605">
    <property type="protein sequence ID" value="CAQ16143.1"/>
    <property type="molecule type" value="Genomic_DNA"/>
</dbReference>
<gene>
    <name evidence="2" type="ORF">CELE_F55C9.14</name>
    <name evidence="2 4" type="ORF">F55C9.14</name>
</gene>
<dbReference type="AlphaFoldDB" id="B1Q275"/>
<dbReference type="WormBase" id="F55C9.14">
    <property type="protein sequence ID" value="CE42218"/>
    <property type="gene ID" value="WBGene00077663"/>
</dbReference>
<dbReference type="KEGG" id="cel:CELE_F55C9.14"/>
<dbReference type="InterPro" id="IPR053222">
    <property type="entry name" value="Zygotic_Embryogenesis-Asso"/>
</dbReference>
<dbReference type="Bgee" id="WBGene00077663">
    <property type="expression patterns" value="Expressed in embryo and 1 other cell type or tissue"/>
</dbReference>
<reference key="2">
    <citation type="submission" date="2016-02" db="EMBL/GenBank/DDBJ databases">
        <authorList>
            <consortium name="WormBase Consortium"/>
            <person name="WormBase"/>
        </authorList>
    </citation>
    <scope>NUCLEOTIDE SEQUENCE</scope>
    <source>
        <strain>Bristol N2</strain>
    </source>
</reference>
<dbReference type="AGR" id="WB:WBGene00077663"/>
<dbReference type="CTD" id="6418746"/>
<dbReference type="PROSITE" id="PS50181">
    <property type="entry name" value="FBOX"/>
    <property type="match status" value="1"/>
</dbReference>
<dbReference type="PhylomeDB" id="B1Q275"/>
<dbReference type="HOGENOM" id="CLU_028840_1_1_1"/>
<feature type="domain" description="F-box" evidence="1">
    <location>
        <begin position="4"/>
        <end position="35"/>
    </location>
</feature>
<sequence length="275" mass="32036">MIASFPILQLPAKVLYNAIRCLTPREIISFSLISKFTLQTAESLNLQDRISSIEIHELVSIEICNCRINWTPSDVKLRKLIDHIKCVFHTHQIYFLRIHTDSHNWKSIHEALDGVACSHTSLYFQSQDVWLQRIVNQFSGSFLYLDLDVNSIWNNQIMCTNRRNLYISTSCTELLSVNCTHLHVNQRVRAVDANIFLRHWIRGAFQSLKTLHFSMGGDAVSKLIFKGVDVQEACKEDVKKLKNVYLRNVRNIFRYDGTRATVVFKYGYVKMHVWK</sequence>
<dbReference type="PANTHER" id="PTHR22899:SF0">
    <property type="entry name" value="F-BOX ASSOCIATED DOMAIN-CONTAINING PROTEIN-RELATED"/>
    <property type="match status" value="1"/>
</dbReference>
<reference evidence="2 3" key="1">
    <citation type="journal article" date="1998" name="Science">
        <title>Genome sequence of the nematode C. elegans: a platform for investigating biology.</title>
        <authorList>
            <consortium name="The C. elegans sequencing consortium"/>
            <person name="Sulson J.E."/>
            <person name="Waterston R."/>
        </authorList>
    </citation>
    <scope>NUCLEOTIDE SEQUENCE [LARGE SCALE GENOMIC DNA]</scope>
    <source>
        <strain evidence="2 3">Bristol N2</strain>
    </source>
</reference>